<dbReference type="SMART" id="SM00287">
    <property type="entry name" value="SH3b"/>
    <property type="match status" value="1"/>
</dbReference>
<dbReference type="Pfam" id="PF08239">
    <property type="entry name" value="SH3_3"/>
    <property type="match status" value="1"/>
</dbReference>
<feature type="signal peptide" evidence="1">
    <location>
        <begin position="1"/>
        <end position="22"/>
    </location>
</feature>
<name>A0A330HFT3_9HYPH</name>
<organism evidence="3 4">
    <name type="scientific">Mesorhizobium hawassense</name>
    <dbReference type="NCBI Taxonomy" id="1209954"/>
    <lineage>
        <taxon>Bacteria</taxon>
        <taxon>Pseudomonadati</taxon>
        <taxon>Pseudomonadota</taxon>
        <taxon>Alphaproteobacteria</taxon>
        <taxon>Hyphomicrobiales</taxon>
        <taxon>Phyllobacteriaceae</taxon>
        <taxon>Mesorhizobium</taxon>
    </lineage>
</organism>
<gene>
    <name evidence="3" type="ORF">DPM33_30020</name>
</gene>
<dbReference type="InterPro" id="IPR003646">
    <property type="entry name" value="SH3-like_bac-type"/>
</dbReference>
<evidence type="ECO:0000313" key="3">
    <source>
        <dbReference type="EMBL" id="RAZ85414.1"/>
    </source>
</evidence>
<dbReference type="OrthoDB" id="102964at2"/>
<evidence type="ECO:0000256" key="1">
    <source>
        <dbReference type="SAM" id="SignalP"/>
    </source>
</evidence>
<evidence type="ECO:0000313" key="4">
    <source>
        <dbReference type="Proteomes" id="UP000251558"/>
    </source>
</evidence>
<dbReference type="Pfam" id="PF06823">
    <property type="entry name" value="DUF1236"/>
    <property type="match status" value="1"/>
</dbReference>
<protein>
    <recommendedName>
        <fullName evidence="2">SH3b domain-containing protein</fullName>
    </recommendedName>
</protein>
<feature type="domain" description="SH3b" evidence="2">
    <location>
        <begin position="22"/>
        <end position="86"/>
    </location>
</feature>
<dbReference type="Gene3D" id="2.30.30.40">
    <property type="entry name" value="SH3 Domains"/>
    <property type="match status" value="1"/>
</dbReference>
<proteinExistence type="predicted"/>
<dbReference type="Proteomes" id="UP000251558">
    <property type="component" value="Unassembled WGS sequence"/>
</dbReference>
<dbReference type="AlphaFoldDB" id="A0A330HFT3"/>
<dbReference type="PROSITE" id="PS51781">
    <property type="entry name" value="SH3B"/>
    <property type="match status" value="1"/>
</dbReference>
<dbReference type="EMBL" id="QMBP01000020">
    <property type="protein sequence ID" value="RAZ85414.1"/>
    <property type="molecule type" value="Genomic_DNA"/>
</dbReference>
<reference evidence="3 4" key="1">
    <citation type="submission" date="2018-07" db="EMBL/GenBank/DDBJ databases">
        <title>Diversity of Mesorhizobium strains in Brazil.</title>
        <authorList>
            <person name="Helene L.C.F."/>
            <person name="Dall'Agnol R."/>
            <person name="Delamuta J.R.M."/>
            <person name="Hungria M."/>
        </authorList>
    </citation>
    <scope>NUCLEOTIDE SEQUENCE [LARGE SCALE GENOMIC DNA]</scope>
    <source>
        <strain evidence="3 4">AC99b</strain>
    </source>
</reference>
<dbReference type="RefSeq" id="WP_112100992.1">
    <property type="nucleotide sequence ID" value="NZ_QMBP01000020.1"/>
</dbReference>
<keyword evidence="1" id="KW-0732">Signal</keyword>
<accession>A0A330HFT3</accession>
<evidence type="ECO:0000259" key="2">
    <source>
        <dbReference type="PROSITE" id="PS51781"/>
    </source>
</evidence>
<keyword evidence="4" id="KW-1185">Reference proteome</keyword>
<feature type="chain" id="PRO_5016450325" description="SH3b domain-containing protein" evidence="1">
    <location>
        <begin position="23"/>
        <end position="204"/>
    </location>
</feature>
<dbReference type="InterPro" id="IPR009642">
    <property type="entry name" value="DUF1236"/>
</dbReference>
<comment type="caution">
    <text evidence="3">The sequence shown here is derived from an EMBL/GenBank/DDBJ whole genome shotgun (WGS) entry which is preliminary data.</text>
</comment>
<sequence length="204" mass="21488">MKRVLFPALAGALLTISGAAFADTPVSAVADLNVRAGPGPQYPVIGVLAAGQAATLVGCIEGSKWCTIAEAGGKGWIYSDYVTGDFGGSRVVLTRRPADAGVAIVAPPTDNVYTTDTYTGAIIPGDDADAIESIGRPPAEVGTYVATHRVDPVYLDGEVVTGATLPDTVELREIPDYNYRYVYVNNQPALVDPGTRRIVYVMRR</sequence>